<dbReference type="GO" id="GO:0032259">
    <property type="term" value="P:methylation"/>
    <property type="evidence" value="ECO:0007669"/>
    <property type="project" value="UniProtKB-KW"/>
</dbReference>
<sequence length="348" mass="39799">MALSGALLFWPKALKKHVRPIYLQYPEALYDKVFHYHAAGHGHFGRCIDLRCGRANATMRLGRRFKEVVGIDPEWKRFHLYWDNKMAQESRSGRVRFLNLGDLSAFEDETADMITAAQAAHAFSYPDVWSEIGRVLRPGGTAAFWSYPTLLLPDSNQYKSLNHKLLDFILGPTPERLGMYWDPNARRLLWSHYTELPRPPEEIFDISTFQLHHYHGNHFPSPWAPTPIHSEPVLQTMHGVDLAEWEQWLRMSEAGRKMRRANATQQHLRRRDAIGTFMEGLGLEVAAIKSQREVSLQMPLNLLLVRKRTGGRKQDQPTYAPSEGAVEEVQSTVGKATEERGEAATTTS</sequence>
<evidence type="ECO:0000313" key="7">
    <source>
        <dbReference type="Proteomes" id="UP000076842"/>
    </source>
</evidence>
<dbReference type="CDD" id="cd02440">
    <property type="entry name" value="AdoMet_MTases"/>
    <property type="match status" value="1"/>
</dbReference>
<dbReference type="AlphaFoldDB" id="A0A165EHJ2"/>
<dbReference type="InParanoid" id="A0A165EHJ2"/>
<evidence type="ECO:0000256" key="1">
    <source>
        <dbReference type="ARBA" id="ARBA00008361"/>
    </source>
</evidence>
<dbReference type="InterPro" id="IPR051052">
    <property type="entry name" value="Diverse_substrate_MTase"/>
</dbReference>
<evidence type="ECO:0000259" key="5">
    <source>
        <dbReference type="Pfam" id="PF08241"/>
    </source>
</evidence>
<protein>
    <recommendedName>
        <fullName evidence="5">Methyltransferase type 11 domain-containing protein</fullName>
    </recommendedName>
</protein>
<keyword evidence="3" id="KW-0808">Transferase</keyword>
<feature type="region of interest" description="Disordered" evidence="4">
    <location>
        <begin position="309"/>
        <end position="348"/>
    </location>
</feature>
<reference evidence="6 7" key="1">
    <citation type="journal article" date="2016" name="Mol. Biol. Evol.">
        <title>Comparative Genomics of Early-Diverging Mushroom-Forming Fungi Provides Insights into the Origins of Lignocellulose Decay Capabilities.</title>
        <authorList>
            <person name="Nagy L.G."/>
            <person name="Riley R."/>
            <person name="Tritt A."/>
            <person name="Adam C."/>
            <person name="Daum C."/>
            <person name="Floudas D."/>
            <person name="Sun H."/>
            <person name="Yadav J.S."/>
            <person name="Pangilinan J."/>
            <person name="Larsson K.H."/>
            <person name="Matsuura K."/>
            <person name="Barry K."/>
            <person name="Labutti K."/>
            <person name="Kuo R."/>
            <person name="Ohm R.A."/>
            <person name="Bhattacharya S.S."/>
            <person name="Shirouzu T."/>
            <person name="Yoshinaga Y."/>
            <person name="Martin F.M."/>
            <person name="Grigoriev I.V."/>
            <person name="Hibbett D.S."/>
        </authorList>
    </citation>
    <scope>NUCLEOTIDE SEQUENCE [LARGE SCALE GENOMIC DNA]</scope>
    <source>
        <strain evidence="6 7">HHB12733</strain>
    </source>
</reference>
<dbReference type="GO" id="GO:0008757">
    <property type="term" value="F:S-adenosylmethionine-dependent methyltransferase activity"/>
    <property type="evidence" value="ECO:0007669"/>
    <property type="project" value="InterPro"/>
</dbReference>
<comment type="similarity">
    <text evidence="1">Belongs to the methyltransferase superfamily.</text>
</comment>
<dbReference type="EMBL" id="KV424005">
    <property type="protein sequence ID" value="KZT54880.1"/>
    <property type="molecule type" value="Genomic_DNA"/>
</dbReference>
<keyword evidence="7" id="KW-1185">Reference proteome</keyword>
<accession>A0A165EHJ2</accession>
<dbReference type="OrthoDB" id="10027013at2759"/>
<feature type="domain" description="Methyltransferase type 11" evidence="5">
    <location>
        <begin position="49"/>
        <end position="144"/>
    </location>
</feature>
<keyword evidence="2" id="KW-0489">Methyltransferase</keyword>
<dbReference type="Pfam" id="PF08241">
    <property type="entry name" value="Methyltransf_11"/>
    <property type="match status" value="1"/>
</dbReference>
<evidence type="ECO:0000256" key="2">
    <source>
        <dbReference type="ARBA" id="ARBA00022603"/>
    </source>
</evidence>
<dbReference type="InterPro" id="IPR013216">
    <property type="entry name" value="Methyltransf_11"/>
</dbReference>
<dbReference type="InterPro" id="IPR029063">
    <property type="entry name" value="SAM-dependent_MTases_sf"/>
</dbReference>
<dbReference type="Proteomes" id="UP000076842">
    <property type="component" value="Unassembled WGS sequence"/>
</dbReference>
<evidence type="ECO:0000256" key="3">
    <source>
        <dbReference type="ARBA" id="ARBA00022679"/>
    </source>
</evidence>
<organism evidence="6 7">
    <name type="scientific">Calocera cornea HHB12733</name>
    <dbReference type="NCBI Taxonomy" id="1353952"/>
    <lineage>
        <taxon>Eukaryota</taxon>
        <taxon>Fungi</taxon>
        <taxon>Dikarya</taxon>
        <taxon>Basidiomycota</taxon>
        <taxon>Agaricomycotina</taxon>
        <taxon>Dacrymycetes</taxon>
        <taxon>Dacrymycetales</taxon>
        <taxon>Dacrymycetaceae</taxon>
        <taxon>Calocera</taxon>
    </lineage>
</organism>
<dbReference type="Gene3D" id="3.40.50.150">
    <property type="entry name" value="Vaccinia Virus protein VP39"/>
    <property type="match status" value="1"/>
</dbReference>
<dbReference type="PANTHER" id="PTHR44942:SF4">
    <property type="entry name" value="METHYLTRANSFERASE TYPE 11 DOMAIN-CONTAINING PROTEIN"/>
    <property type="match status" value="1"/>
</dbReference>
<evidence type="ECO:0000256" key="4">
    <source>
        <dbReference type="SAM" id="MobiDB-lite"/>
    </source>
</evidence>
<dbReference type="PANTHER" id="PTHR44942">
    <property type="entry name" value="METHYLTRANSF_11 DOMAIN-CONTAINING PROTEIN"/>
    <property type="match status" value="1"/>
</dbReference>
<dbReference type="SUPFAM" id="SSF53335">
    <property type="entry name" value="S-adenosyl-L-methionine-dependent methyltransferases"/>
    <property type="match status" value="1"/>
</dbReference>
<gene>
    <name evidence="6" type="ORF">CALCODRAFT_485201</name>
</gene>
<evidence type="ECO:0000313" key="6">
    <source>
        <dbReference type="EMBL" id="KZT54880.1"/>
    </source>
</evidence>
<proteinExistence type="inferred from homology"/>
<name>A0A165EHJ2_9BASI</name>
<dbReference type="STRING" id="1353952.A0A165EHJ2"/>